<dbReference type="EMBL" id="JADIJS010000001">
    <property type="protein sequence ID" value="MBO1038918.1"/>
    <property type="molecule type" value="Genomic_DNA"/>
</dbReference>
<comment type="caution">
    <text evidence="2">The sequence shown here is derived from an EMBL/GenBank/DDBJ whole genome shotgun (WGS) entry which is preliminary data.</text>
</comment>
<feature type="compositionally biased region" description="Basic and acidic residues" evidence="1">
    <location>
        <begin position="47"/>
        <end position="58"/>
    </location>
</feature>
<organism evidence="2 3">
    <name type="scientific">Brucella pituitosa</name>
    <dbReference type="NCBI Taxonomy" id="571256"/>
    <lineage>
        <taxon>Bacteria</taxon>
        <taxon>Pseudomonadati</taxon>
        <taxon>Pseudomonadota</taxon>
        <taxon>Alphaproteobacteria</taxon>
        <taxon>Hyphomicrobiales</taxon>
        <taxon>Brucellaceae</taxon>
        <taxon>Brucella/Ochrobactrum group</taxon>
        <taxon>Brucella</taxon>
    </lineage>
</organism>
<dbReference type="GeneID" id="301932117"/>
<feature type="region of interest" description="Disordered" evidence="1">
    <location>
        <begin position="31"/>
        <end position="58"/>
    </location>
</feature>
<evidence type="ECO:0000313" key="3">
    <source>
        <dbReference type="Proteomes" id="UP000718278"/>
    </source>
</evidence>
<proteinExistence type="predicted"/>
<dbReference type="Proteomes" id="UP000718278">
    <property type="component" value="Unassembled WGS sequence"/>
</dbReference>
<reference evidence="2 3" key="1">
    <citation type="submission" date="2020-10" db="EMBL/GenBank/DDBJ databases">
        <title>Genomic characterization of underground lake bacteria from Wind Cave National Park: Insight into the archetypical LuxI/LuxR and identification of LuxR solos.</title>
        <authorList>
            <person name="Wengert P.C."/>
            <person name="Savka M.A."/>
        </authorList>
    </citation>
    <scope>NUCLEOTIDE SEQUENCE [LARGE SCALE GENOMIC DNA]</scope>
    <source>
        <strain evidence="2 3">SD316</strain>
    </source>
</reference>
<keyword evidence="3" id="KW-1185">Reference proteome</keyword>
<evidence type="ECO:0000313" key="2">
    <source>
        <dbReference type="EMBL" id="MBO1038918.1"/>
    </source>
</evidence>
<gene>
    <name evidence="2" type="ORF">IPV26_04465</name>
</gene>
<sequence>MNLTMKLTFEGLIRALRFRQAAVREDIAVGRLDTRGDNQKTSGDQNEEWRERIAESTL</sequence>
<evidence type="ECO:0000256" key="1">
    <source>
        <dbReference type="SAM" id="MobiDB-lite"/>
    </source>
</evidence>
<name>A0ABS3JW68_9HYPH</name>
<protein>
    <submittedName>
        <fullName evidence="2">Uncharacterized protein</fullName>
    </submittedName>
</protein>
<accession>A0ABS3JW68</accession>
<dbReference type="RefSeq" id="WP_161662543.1">
    <property type="nucleotide sequence ID" value="NZ_JADIJS010000001.1"/>
</dbReference>